<dbReference type="OrthoDB" id="6548186at2"/>
<reference evidence="3 4" key="1">
    <citation type="journal article" date="2015" name="Stand. Genomic Sci.">
        <title>Genomic Encyclopedia of Bacterial and Archaeal Type Strains, Phase III: the genomes of soil and plant-associated and newly described type strains.</title>
        <authorList>
            <person name="Whitman W.B."/>
            <person name="Woyke T."/>
            <person name="Klenk H.P."/>
            <person name="Zhou Y."/>
            <person name="Lilburn T.G."/>
            <person name="Beck B.J."/>
            <person name="De Vos P."/>
            <person name="Vandamme P."/>
            <person name="Eisen J.A."/>
            <person name="Garrity G."/>
            <person name="Hugenholtz P."/>
            <person name="Kyrpides N.C."/>
        </authorList>
    </citation>
    <scope>NUCLEOTIDE SEQUENCE [LARGE SCALE GENOMIC DNA]</scope>
    <source>
        <strain evidence="3 4">CGMCC 1.10685</strain>
    </source>
</reference>
<dbReference type="EMBL" id="CP046904">
    <property type="protein sequence ID" value="QGZ41857.1"/>
    <property type="molecule type" value="Genomic_DNA"/>
</dbReference>
<organism evidence="3 4">
    <name type="scientific">Pseudoduganella flava</name>
    <dbReference type="NCBI Taxonomy" id="871742"/>
    <lineage>
        <taxon>Bacteria</taxon>
        <taxon>Pseudomonadati</taxon>
        <taxon>Pseudomonadota</taxon>
        <taxon>Betaproteobacteria</taxon>
        <taxon>Burkholderiales</taxon>
        <taxon>Oxalobacteraceae</taxon>
        <taxon>Telluria group</taxon>
        <taxon>Pseudoduganella</taxon>
    </lineage>
</organism>
<keyword evidence="1" id="KW-0472">Membrane</keyword>
<evidence type="ECO:0008006" key="6">
    <source>
        <dbReference type="Google" id="ProtNLM"/>
    </source>
</evidence>
<keyword evidence="1" id="KW-0812">Transmembrane</keyword>
<name>A0A562Q6Q6_9BURK</name>
<reference evidence="2 5" key="3">
    <citation type="submission" date="2019-12" db="EMBL/GenBank/DDBJ databases">
        <title>Draft Genome Sequences of Six Type Strains of the Genus Massilia.</title>
        <authorList>
            <person name="Miess H."/>
            <person name="Frediansyah A."/>
            <person name="Goeker M."/>
            <person name="Gross H."/>
        </authorList>
    </citation>
    <scope>NUCLEOTIDE SEQUENCE [LARGE SCALE GENOMIC DNA]</scope>
    <source>
        <strain evidence="2 5">DSM 26639</strain>
    </source>
</reference>
<gene>
    <name evidence="2" type="ORF">GO485_24225</name>
    <name evidence="3" type="ORF">IP92_00860</name>
</gene>
<evidence type="ECO:0000313" key="4">
    <source>
        <dbReference type="Proteomes" id="UP000315112"/>
    </source>
</evidence>
<sequence length="90" mass="9936">MSIDKLPGFNERKQKRLAEATNCVYDESMLKRLDKLEQDATVIKADVAVVKATHATKADVAEAKSGVIMWVVSAVILAQVLPALLKHYLQ</sequence>
<evidence type="ECO:0000313" key="5">
    <source>
        <dbReference type="Proteomes" id="UP000437862"/>
    </source>
</evidence>
<evidence type="ECO:0000313" key="3">
    <source>
        <dbReference type="EMBL" id="TWI51870.1"/>
    </source>
</evidence>
<evidence type="ECO:0000313" key="2">
    <source>
        <dbReference type="EMBL" id="QGZ41857.1"/>
    </source>
</evidence>
<keyword evidence="1" id="KW-1133">Transmembrane helix</keyword>
<dbReference type="Proteomes" id="UP000315112">
    <property type="component" value="Unassembled WGS sequence"/>
</dbReference>
<keyword evidence="5" id="KW-1185">Reference proteome</keyword>
<proteinExistence type="predicted"/>
<dbReference type="RefSeq" id="WP_145873239.1">
    <property type="nucleotide sequence ID" value="NZ_CP046904.1"/>
</dbReference>
<dbReference type="AlphaFoldDB" id="A0A562Q6Q6"/>
<dbReference type="Proteomes" id="UP000437862">
    <property type="component" value="Chromosome"/>
</dbReference>
<accession>A0A562Q6Q6</accession>
<evidence type="ECO:0000256" key="1">
    <source>
        <dbReference type="SAM" id="Phobius"/>
    </source>
</evidence>
<feature type="transmembrane region" description="Helical" evidence="1">
    <location>
        <begin position="67"/>
        <end position="85"/>
    </location>
</feature>
<reference evidence="3" key="2">
    <citation type="submission" date="2019-07" db="EMBL/GenBank/DDBJ databases">
        <authorList>
            <person name="Whitman W."/>
            <person name="Huntemann M."/>
            <person name="Clum A."/>
            <person name="Pillay M."/>
            <person name="Palaniappan K."/>
            <person name="Varghese N."/>
            <person name="Mikhailova N."/>
            <person name="Stamatis D."/>
            <person name="Reddy T."/>
            <person name="Daum C."/>
            <person name="Shapiro N."/>
            <person name="Ivanova N."/>
            <person name="Kyrpides N."/>
            <person name="Woyke T."/>
        </authorList>
    </citation>
    <scope>NUCLEOTIDE SEQUENCE</scope>
    <source>
        <strain evidence="3">CGMCC 1.10685</strain>
    </source>
</reference>
<protein>
    <recommendedName>
        <fullName evidence="6">DUF1640 domain-containing protein</fullName>
    </recommendedName>
</protein>
<dbReference type="EMBL" id="VLKW01000001">
    <property type="protein sequence ID" value="TWI51870.1"/>
    <property type="molecule type" value="Genomic_DNA"/>
</dbReference>